<evidence type="ECO:0008006" key="4">
    <source>
        <dbReference type="Google" id="ProtNLM"/>
    </source>
</evidence>
<evidence type="ECO:0000313" key="3">
    <source>
        <dbReference type="Proteomes" id="UP000298860"/>
    </source>
</evidence>
<gene>
    <name evidence="2" type="ORF">GTS_55800</name>
</gene>
<feature type="region of interest" description="Disordered" evidence="1">
    <location>
        <begin position="89"/>
        <end position="110"/>
    </location>
</feature>
<dbReference type="Proteomes" id="UP000298860">
    <property type="component" value="Unassembled WGS sequence"/>
</dbReference>
<organism evidence="2 3">
    <name type="scientific">Gandjariella thermophila</name>
    <dbReference type="NCBI Taxonomy" id="1931992"/>
    <lineage>
        <taxon>Bacteria</taxon>
        <taxon>Bacillati</taxon>
        <taxon>Actinomycetota</taxon>
        <taxon>Actinomycetes</taxon>
        <taxon>Pseudonocardiales</taxon>
        <taxon>Pseudonocardiaceae</taxon>
        <taxon>Gandjariella</taxon>
    </lineage>
</organism>
<keyword evidence="3" id="KW-1185">Reference proteome</keyword>
<protein>
    <recommendedName>
        <fullName evidence="4">Transposase IS4-like domain-containing protein</fullName>
    </recommendedName>
</protein>
<name>A0A4D4JJ64_9PSEU</name>
<dbReference type="AlphaFoldDB" id="A0A4D4JJ64"/>
<dbReference type="RefSeq" id="WP_192909800.1">
    <property type="nucleotide sequence ID" value="NZ_BJFL01000069.1"/>
</dbReference>
<accession>A0A4D4JJ64</accession>
<proteinExistence type="predicted"/>
<reference evidence="3" key="1">
    <citation type="submission" date="2019-04" db="EMBL/GenBank/DDBJ databases">
        <title>Draft genome sequence of Pseudonocardiaceae bacterium SL3-2-4.</title>
        <authorList>
            <person name="Ningsih F."/>
            <person name="Yokota A."/>
            <person name="Sakai Y."/>
            <person name="Nanatani K."/>
            <person name="Yabe S."/>
            <person name="Oetari A."/>
            <person name="Sjamsuridzal W."/>
        </authorList>
    </citation>
    <scope>NUCLEOTIDE SEQUENCE [LARGE SCALE GENOMIC DNA]</scope>
    <source>
        <strain evidence="3">SL3-2-4</strain>
    </source>
</reference>
<evidence type="ECO:0000256" key="1">
    <source>
        <dbReference type="SAM" id="MobiDB-lite"/>
    </source>
</evidence>
<dbReference type="EMBL" id="BJFL01000069">
    <property type="protein sequence ID" value="GDY33947.1"/>
    <property type="molecule type" value="Genomic_DNA"/>
</dbReference>
<comment type="caution">
    <text evidence="2">The sequence shown here is derived from an EMBL/GenBank/DDBJ whole genome shotgun (WGS) entry which is preliminary data.</text>
</comment>
<sequence>MEHTFRLFKQTLRWTRPKLGAPESADRWTWLILTVHTQLPLARSIVEDCRRPWEKPVTESRRLAPARIAKWHVNTPIAANLATAGTIAPRRALHDQGPQRPIEPEALPLA</sequence>
<evidence type="ECO:0000313" key="2">
    <source>
        <dbReference type="EMBL" id="GDY33947.1"/>
    </source>
</evidence>